<dbReference type="Proteomes" id="UP000318861">
    <property type="component" value="Segment"/>
</dbReference>
<dbReference type="GeneID" id="55618061"/>
<name>A0A4Y6ENU5_9CAUD</name>
<organism evidence="1 2">
    <name type="scientific">Microbacterium phage TinyTimothy</name>
    <dbReference type="NCBI Taxonomy" id="2583039"/>
    <lineage>
        <taxon>Viruses</taxon>
        <taxon>Duplodnaviria</taxon>
        <taxon>Heunggongvirae</taxon>
        <taxon>Uroviricota</taxon>
        <taxon>Caudoviricetes</taxon>
        <taxon>Eekayvirinae</taxon>
        <taxon>Tinytimothyvirus</taxon>
        <taxon>Tinytimothyvirus tinytimothy</taxon>
    </lineage>
</organism>
<dbReference type="KEGG" id="vg:55618061"/>
<accession>A0A4Y6ENU5</accession>
<protein>
    <submittedName>
        <fullName evidence="1">Uncharacterized protein</fullName>
    </submittedName>
</protein>
<evidence type="ECO:0000313" key="2">
    <source>
        <dbReference type="Proteomes" id="UP000318861"/>
    </source>
</evidence>
<dbReference type="EMBL" id="MK878904">
    <property type="protein sequence ID" value="QDF16989.1"/>
    <property type="molecule type" value="Genomic_DNA"/>
</dbReference>
<gene>
    <name evidence="1" type="primary">36</name>
    <name evidence="1" type="ORF">SEA_TINYTIMOTHY_36</name>
</gene>
<sequence length="219" mass="22222">MARQEVIIIGKDNAGNDAALPVSSAGGMVVVGKTQLGVELPLRVDGNTSRIEVSIPTGTNASPTKQEDVGHSSGDMGMYVLGVRAPATPVSPTSAAGDYGSLMLSAEGKQIVVGQGAEEHQWQANTALTTTTDVALKAAAGAGVRNYLTDLTLDNTGGTAVRAQIKDGSTVLWTGTVPANGTLDKQFKTPLRTGANATLNIALFAAGTVNASAQGYIGL</sequence>
<keyword evidence="2" id="KW-1185">Reference proteome</keyword>
<dbReference type="RefSeq" id="YP_009847664.1">
    <property type="nucleotide sequence ID" value="NC_048777.1"/>
</dbReference>
<evidence type="ECO:0000313" key="1">
    <source>
        <dbReference type="EMBL" id="QDF16989.1"/>
    </source>
</evidence>
<proteinExistence type="predicted"/>
<reference evidence="1 2" key="1">
    <citation type="submission" date="2019-05" db="EMBL/GenBank/DDBJ databases">
        <authorList>
            <person name="Baumgardner C.A."/>
            <person name="Folse N.B."/>
            <person name="Neri L.M."/>
            <person name="Renaud V.D."/>
            <person name="Wallen J.R."/>
            <person name="Bintz B.J."/>
            <person name="Gainey M.D."/>
            <person name="Garlena R.A."/>
            <person name="Russell D.A."/>
            <person name="Pope W.H."/>
            <person name="Jacobs-Sera D."/>
            <person name="Hatfull G.F."/>
        </authorList>
    </citation>
    <scope>NUCLEOTIDE SEQUENCE [LARGE SCALE GENOMIC DNA]</scope>
</reference>